<dbReference type="Ensembl" id="ENSCPVT00000011627.2">
    <property type="protein sequence ID" value="ENSCPVP00000011142.1"/>
    <property type="gene ID" value="ENSCPVG00000008144.2"/>
</dbReference>
<sequence>MQVFKNRIYEMNSSKASNFSGPLQLLIIIELIKLLLKLMKSTHMLQTTEGLQ</sequence>
<name>A0A8C3MTM9_GEOPR</name>
<organism evidence="1 2">
    <name type="scientific">Geospiza parvula</name>
    <name type="common">Small tree-finch</name>
    <name type="synonym">Camarhynchus parvulus</name>
    <dbReference type="NCBI Taxonomy" id="87175"/>
    <lineage>
        <taxon>Eukaryota</taxon>
        <taxon>Metazoa</taxon>
        <taxon>Chordata</taxon>
        <taxon>Craniata</taxon>
        <taxon>Vertebrata</taxon>
        <taxon>Euteleostomi</taxon>
        <taxon>Archelosauria</taxon>
        <taxon>Archosauria</taxon>
        <taxon>Dinosauria</taxon>
        <taxon>Saurischia</taxon>
        <taxon>Theropoda</taxon>
        <taxon>Coelurosauria</taxon>
        <taxon>Aves</taxon>
        <taxon>Neognathae</taxon>
        <taxon>Neoaves</taxon>
        <taxon>Telluraves</taxon>
        <taxon>Australaves</taxon>
        <taxon>Passeriformes</taxon>
        <taxon>Thraupidae</taxon>
        <taxon>Camarhynchus</taxon>
    </lineage>
</organism>
<reference evidence="1" key="1">
    <citation type="submission" date="2020-02" db="EMBL/GenBank/DDBJ databases">
        <authorList>
            <person name="Enbody D E."/>
            <person name="Pettersson E M."/>
        </authorList>
    </citation>
    <scope>NUCLEOTIDE SEQUENCE [LARGE SCALE GENOMIC DNA]</scope>
</reference>
<accession>A0A8C3MTM9</accession>
<reference evidence="1" key="2">
    <citation type="submission" date="2025-08" db="UniProtKB">
        <authorList>
            <consortium name="Ensembl"/>
        </authorList>
    </citation>
    <scope>IDENTIFICATION</scope>
</reference>
<dbReference type="Proteomes" id="UP000694382">
    <property type="component" value="Chromosome 4"/>
</dbReference>
<protein>
    <submittedName>
        <fullName evidence="1">Uncharacterized protein</fullName>
    </submittedName>
</protein>
<dbReference type="AlphaFoldDB" id="A0A8C3MTM9"/>
<evidence type="ECO:0000313" key="1">
    <source>
        <dbReference type="Ensembl" id="ENSCPVP00000011142.1"/>
    </source>
</evidence>
<proteinExistence type="predicted"/>
<reference evidence="1" key="3">
    <citation type="submission" date="2025-09" db="UniProtKB">
        <authorList>
            <consortium name="Ensembl"/>
        </authorList>
    </citation>
    <scope>IDENTIFICATION</scope>
</reference>
<keyword evidence="2" id="KW-1185">Reference proteome</keyword>
<evidence type="ECO:0000313" key="2">
    <source>
        <dbReference type="Proteomes" id="UP000694382"/>
    </source>
</evidence>